<feature type="region of interest" description="Disordered" evidence="1">
    <location>
        <begin position="1490"/>
        <end position="1684"/>
    </location>
</feature>
<proteinExistence type="predicted"/>
<dbReference type="Proteomes" id="UP000002149">
    <property type="component" value="Chromosome 3"/>
</dbReference>
<feature type="compositionally biased region" description="Polar residues" evidence="1">
    <location>
        <begin position="401"/>
        <end position="412"/>
    </location>
</feature>
<feature type="compositionally biased region" description="Polar residues" evidence="1">
    <location>
        <begin position="695"/>
        <end position="717"/>
    </location>
</feature>
<feature type="region of interest" description="Disordered" evidence="1">
    <location>
        <begin position="597"/>
        <end position="774"/>
    </location>
</feature>
<feature type="region of interest" description="Disordered" evidence="1">
    <location>
        <begin position="120"/>
        <end position="318"/>
    </location>
</feature>
<evidence type="ECO:0000313" key="3">
    <source>
        <dbReference type="Proteomes" id="UP000002149"/>
    </source>
</evidence>
<dbReference type="KEGG" id="cne:CNC05390"/>
<feature type="compositionally biased region" description="Polar residues" evidence="1">
    <location>
        <begin position="1494"/>
        <end position="1511"/>
    </location>
</feature>
<dbReference type="RefSeq" id="XP_024512461.1">
    <property type="nucleotide sequence ID" value="XM_024656844.1"/>
</dbReference>
<dbReference type="PaxDb" id="214684-Q5KJT9"/>
<feature type="compositionally biased region" description="Pro residues" evidence="1">
    <location>
        <begin position="513"/>
        <end position="523"/>
    </location>
</feature>
<dbReference type="InParanoid" id="Q5KJT9"/>
<evidence type="ECO:0000313" key="2">
    <source>
        <dbReference type="EMBL" id="AAW42433.2"/>
    </source>
</evidence>
<feature type="compositionally biased region" description="Low complexity" evidence="1">
    <location>
        <begin position="261"/>
        <end position="270"/>
    </location>
</feature>
<sequence length="1735" mass="190233">MSYQPTMAQPSTLPKTGKVSSRRKGSSNPPVMLRSYADPRTSQDALERPQMARPYAHNNLNPVYPNRTVPTPPSLHQVGYHHPAVPSSAIPSPTIPTGAISPTAPLNVRPRMSSAPVVSTMARGPLSPTSMDSSLTSLDKLPPGSDRIEPRISSRPKAHGAKAPVVLGKDLRAQPSLEGRPREDIGPKRRPSLEASTILDRRDYPVYSTARQKEYDLPNGYPENRPTTSSREPSALQGPIMVPLKVDAASSRPTMNGGGMRAPVSDVVSSSPPPRSRQRELEFREPHAESSSAAQKKWKKSQQESLGVGGPSRSFDIARSFDFERKTSGGGRSLDVQRSLDFDAALLGEEGERKSSGGRSMKKKSSDALRALFGRGASGKGKKEDTPTTSVAGASQERKISPSQSMVQNYDDSSQRSRSSGRGTPTMRLNNGRTTPTFDSKLSNEKSTPTFGPTPGHGSTTLTFDTTSGNGRTSPGLKLSSSSSSSSRLNAPSRELPPPPEPSPTFLTSIPATLPPLPSPVEPSKPSTVDPLSSTLLPLSIDDAPLFSSNSPPRLPSAKPATPPRLPSPHRLQLPDLDLDFHLEFDRFNFSPISASRRTSPLKVRSPKSPSPKSSPVRSYSTRSPSRPSNSPGNLQRSWTVLERRTSDGLSMAEGDESASPLQLSARFSRESRSPVLSSTEKNDIFGPLLEDQSSKATSLAPTRSPSPRGTISSQLPSSEDSISTESSTHESASPILPVTPKETTPTISTFGEVPLSTSSSTVGPPSSASLPNVNSDIQYKEEKKLITPNVPPIALSTVPAPAPPGALAPPAIISSPAPAVARMEQPVRKDSRRRELTLLSKSETVIPDKDFSISAIAHRAEEIRVAFKYPEDGTSGADRAVSLRADLVPLIVEADRRAYNRGQEDEYTLLRGTFLKWINVLISELKYDRPVDERGAVLESLAALFESIALSEDALQLSEDHRGKFTQMMVRCMRFVMEKLGGRGVFQNILVFSGRFLAFAFFRVPHIAHQLLTVLQLPKGALMRFTGNITLAVDCPSSVQPQYPKHLIPLCFDNVVRYTSRLNSFTAEFETEEEREAFLFTPGYWLRRWQSDDSELFPSFYRAYHRQLARYLGPVVKYYEAQNKPVPAAILMRAPGYAHLATAFAKKLYSYIMGTVNAVTTYSTASNFDATESALQAPNAKPPVLVTANRRLTETMITFSEQRITIPVGKEVIDCEMSQICIGMIDLWTKNLISKTSLNAPKGVFCLFDLLDGIVDPPYGAIPGIPSRLDSVVDVAYLIHVVRIILTQTEHAMTLVKTIAFVFSHWEVMTARAEDRRELCLDLLLDKEVFERLLLFWSHSVRSYMLRLVVFRLGHLETSEERKHDAGWQAEIQTVRLLQTRLDCIKRRHDELEPKPVGVEVAEDENSHMPVSPLDEEEPFMPRSRSTITMVTDAPSTVPVDKAERLLGLGLGAVNTPRGELEIDPVTGSNKFGKAAKWLKKNFKNKKKGKWTAGSTLGSLDGSPSMSSDADSPGLEASPDIFGGPRPSKELESSPLVPPRTPPKISDEWSESSTSITTTSTSNSTASITAPSQCKPKPSTLITTPSERGRSRGNFTFEFEIPTMSPRSDTFDTTPTSPRHSSQPPPSPRKPTSPHMSKSFSKRSSLLPPSTANALDSIMESEKEKEKEKKKAEEKLRQEKGYDKRLHPYAIRMLGELEDAQKEYDEWWSDGGYGKLDGLPPRLTVAWPFHDSED</sequence>
<dbReference type="Pfam" id="PF08578">
    <property type="entry name" value="DUF1765"/>
    <property type="match status" value="1"/>
</dbReference>
<feature type="compositionally biased region" description="Polar residues" evidence="1">
    <location>
        <begin position="1637"/>
        <end position="1655"/>
    </location>
</feature>
<dbReference type="STRING" id="214684.Q5KJT9"/>
<dbReference type="GeneID" id="3256821"/>
<gene>
    <name evidence="2" type="ordered locus">CNC05390</name>
</gene>
<dbReference type="OrthoDB" id="296767at2759"/>
<feature type="compositionally biased region" description="Low complexity" evidence="1">
    <location>
        <begin position="1614"/>
        <end position="1623"/>
    </location>
</feature>
<feature type="compositionally biased region" description="Polar residues" evidence="1">
    <location>
        <begin position="127"/>
        <end position="137"/>
    </location>
</feature>
<dbReference type="EMBL" id="AE017343">
    <property type="protein sequence ID" value="AAW42433.2"/>
    <property type="molecule type" value="Genomic_DNA"/>
</dbReference>
<feature type="compositionally biased region" description="Low complexity" evidence="1">
    <location>
        <begin position="83"/>
        <end position="97"/>
    </location>
</feature>
<dbReference type="PANTHER" id="PTHR37988:SF1">
    <property type="entry name" value="UPF0592 MEMBRANE PROTEIN C7D4.03C"/>
    <property type="match status" value="1"/>
</dbReference>
<feature type="compositionally biased region" description="Low complexity" evidence="1">
    <location>
        <begin position="754"/>
        <end position="771"/>
    </location>
</feature>
<feature type="compositionally biased region" description="Polar residues" evidence="1">
    <location>
        <begin position="1"/>
        <end position="14"/>
    </location>
</feature>
<feature type="compositionally biased region" description="Low complexity" evidence="1">
    <location>
        <begin position="601"/>
        <end position="632"/>
    </location>
</feature>
<evidence type="ECO:0000256" key="1">
    <source>
        <dbReference type="SAM" id="MobiDB-lite"/>
    </source>
</evidence>
<dbReference type="eggNOG" id="ENOG502R8B9">
    <property type="taxonomic scope" value="Eukaryota"/>
</dbReference>
<evidence type="ECO:0008006" key="4">
    <source>
        <dbReference type="Google" id="ProtNLM"/>
    </source>
</evidence>
<feature type="compositionally biased region" description="Low complexity" evidence="1">
    <location>
        <begin position="718"/>
        <end position="734"/>
    </location>
</feature>
<feature type="compositionally biased region" description="Basic and acidic residues" evidence="1">
    <location>
        <begin position="277"/>
        <end position="288"/>
    </location>
</feature>
<dbReference type="PANTHER" id="PTHR37988">
    <property type="entry name" value="UPF0592 MEMBRANE PROTEIN C7D4.03C"/>
    <property type="match status" value="1"/>
</dbReference>
<feature type="compositionally biased region" description="Basic and acidic residues" evidence="1">
    <location>
        <begin position="1661"/>
        <end position="1684"/>
    </location>
</feature>
<name>Q5KJT9_CRYD1</name>
<dbReference type="InterPro" id="IPR013887">
    <property type="entry name" value="UPF0592"/>
</dbReference>
<protein>
    <recommendedName>
        <fullName evidence="4">DUF1765-domain-containing protein</fullName>
    </recommendedName>
</protein>
<reference evidence="2 3" key="1">
    <citation type="journal article" date="2005" name="Science">
        <title>The genome of the basidiomycetous yeast and human pathogen Cryptococcus neoformans.</title>
        <authorList>
            <person name="Loftus B.J."/>
            <person name="Fung E."/>
            <person name="Roncaglia P."/>
            <person name="Rowley D."/>
            <person name="Amedeo P."/>
            <person name="Bruno D."/>
            <person name="Vamathevan J."/>
            <person name="Miranda M."/>
            <person name="Anderson I.J."/>
            <person name="Fraser J.A."/>
            <person name="Allen J.E."/>
            <person name="Bosdet I.E."/>
            <person name="Brent M.R."/>
            <person name="Chiu R."/>
            <person name="Doering T.L."/>
            <person name="Donlin M.J."/>
            <person name="D'Souza C.A."/>
            <person name="Fox D.S."/>
            <person name="Grinberg V."/>
            <person name="Fu J."/>
            <person name="Fukushima M."/>
            <person name="Haas B.J."/>
            <person name="Huang J.C."/>
            <person name="Janbon G."/>
            <person name="Jones S.J."/>
            <person name="Koo H.L."/>
            <person name="Krzywinski M.I."/>
            <person name="Kwon-Chung J.K."/>
            <person name="Lengeler K.B."/>
            <person name="Maiti R."/>
            <person name="Marra M.A."/>
            <person name="Marra R.E."/>
            <person name="Mathewson C.A."/>
            <person name="Mitchell T.G."/>
            <person name="Pertea M."/>
            <person name="Riggs F.R."/>
            <person name="Salzberg S.L."/>
            <person name="Schein J.E."/>
            <person name="Shvartsbeyn A."/>
            <person name="Shin H."/>
            <person name="Shumway M."/>
            <person name="Specht C.A."/>
            <person name="Suh B.B."/>
            <person name="Tenney A."/>
            <person name="Utterback T.R."/>
            <person name="Wickes B.L."/>
            <person name="Wortman J.R."/>
            <person name="Wye N.H."/>
            <person name="Kronstad J.W."/>
            <person name="Lodge J.K."/>
            <person name="Heitman J."/>
            <person name="Davis R.W."/>
            <person name="Fraser C.M."/>
            <person name="Hyman R.W."/>
        </authorList>
    </citation>
    <scope>NUCLEOTIDE SEQUENCE [LARGE SCALE GENOMIC DNA]</scope>
    <source>
        <strain evidence="3">JEC21 / ATCC MYA-565</strain>
    </source>
</reference>
<organism evidence="2 3">
    <name type="scientific">Cryptococcus deneoformans (strain JEC21 / ATCC MYA-565)</name>
    <name type="common">Cryptococcus neoformans var. neoformans serotype D</name>
    <dbReference type="NCBI Taxonomy" id="214684"/>
    <lineage>
        <taxon>Eukaryota</taxon>
        <taxon>Fungi</taxon>
        <taxon>Dikarya</taxon>
        <taxon>Basidiomycota</taxon>
        <taxon>Agaricomycotina</taxon>
        <taxon>Tremellomycetes</taxon>
        <taxon>Tremellales</taxon>
        <taxon>Cryptococcaceae</taxon>
        <taxon>Cryptococcus</taxon>
        <taxon>Cryptococcus neoformans species complex</taxon>
    </lineage>
</organism>
<feature type="compositionally biased region" description="Polar residues" evidence="1">
    <location>
        <begin position="427"/>
        <end position="473"/>
    </location>
</feature>
<accession>Q5KJT9</accession>
<feature type="compositionally biased region" description="Low complexity" evidence="1">
    <location>
        <begin position="1553"/>
        <end position="1571"/>
    </location>
</feature>
<feature type="region of interest" description="Disordered" evidence="1">
    <location>
        <begin position="347"/>
        <end position="573"/>
    </location>
</feature>
<feature type="region of interest" description="Disordered" evidence="1">
    <location>
        <begin position="1"/>
        <end position="108"/>
    </location>
</feature>
<dbReference type="HOGENOM" id="CLU_248981_0_0_1"/>
<dbReference type="VEuPathDB" id="FungiDB:CNC05390"/>
<keyword evidence="3" id="KW-1185">Reference proteome</keyword>